<dbReference type="Proteomes" id="UP001296873">
    <property type="component" value="Unassembled WGS sequence"/>
</dbReference>
<organism evidence="1 2">
    <name type="scientific">Rhodovibrio sodomensis</name>
    <dbReference type="NCBI Taxonomy" id="1088"/>
    <lineage>
        <taxon>Bacteria</taxon>
        <taxon>Pseudomonadati</taxon>
        <taxon>Pseudomonadota</taxon>
        <taxon>Alphaproteobacteria</taxon>
        <taxon>Rhodospirillales</taxon>
        <taxon>Rhodovibrionaceae</taxon>
        <taxon>Rhodovibrio</taxon>
    </lineage>
</organism>
<name>A0ABS1D875_9PROT</name>
<reference evidence="1 2" key="1">
    <citation type="journal article" date="2020" name="Microorganisms">
        <title>Osmotic Adaptation and Compatible Solute Biosynthesis of Phototrophic Bacteria as Revealed from Genome Analyses.</title>
        <authorList>
            <person name="Imhoff J.F."/>
            <person name="Rahn T."/>
            <person name="Kunzel S."/>
            <person name="Keller A."/>
            <person name="Neulinger S.C."/>
        </authorList>
    </citation>
    <scope>NUCLEOTIDE SEQUENCE [LARGE SCALE GENOMIC DNA]</scope>
    <source>
        <strain evidence="1 2">DSM 9895</strain>
    </source>
</reference>
<dbReference type="EMBL" id="NRRL01000001">
    <property type="protein sequence ID" value="MBK1666597.1"/>
    <property type="molecule type" value="Genomic_DNA"/>
</dbReference>
<evidence type="ECO:0000313" key="2">
    <source>
        <dbReference type="Proteomes" id="UP001296873"/>
    </source>
</evidence>
<protein>
    <submittedName>
        <fullName evidence="1">Uncharacterized protein</fullName>
    </submittedName>
</protein>
<sequence>MSRPTAPLEVAGQPLYKVLTHTQKDGETLGVPVVVRDPSRDSKDGPYVRVLDKHNGPKPVVSFATSGNLNLDQYRLVPLTGRNKGERELHGLFEQLHQERKDARKARLDAFEERRAEIAKTGPRIRNHPGTPIPGTPYTAGGGQIRAKDELRQTVGQAAELLTEAFGADVEVRFNSNGQSGGAYVITDAADGLGANAEIGLGALLVDVEARRRDHERRHKKYGPLPGGARSPDAEIREMLIDHGQDPDNPPASYLVIKLQIGGRALLHPEVATHEHHQTGQPEVSKKMASLEEGIAFLKAHARDPREITPIA</sequence>
<accession>A0ABS1D875</accession>
<keyword evidence="2" id="KW-1185">Reference proteome</keyword>
<dbReference type="RefSeq" id="WP_200338647.1">
    <property type="nucleotide sequence ID" value="NZ_NRRL01000001.1"/>
</dbReference>
<gene>
    <name evidence="1" type="ORF">CKO28_00885</name>
</gene>
<evidence type="ECO:0000313" key="1">
    <source>
        <dbReference type="EMBL" id="MBK1666597.1"/>
    </source>
</evidence>
<proteinExistence type="predicted"/>
<comment type="caution">
    <text evidence="1">The sequence shown here is derived from an EMBL/GenBank/DDBJ whole genome shotgun (WGS) entry which is preliminary data.</text>
</comment>